<protein>
    <submittedName>
        <fullName evidence="1">Uncharacterized protein</fullName>
    </submittedName>
</protein>
<reference evidence="1" key="1">
    <citation type="journal article" date="2020" name="mSystems">
        <title>Genome- and Community-Level Interaction Insights into Carbon Utilization and Element Cycling Functions of Hydrothermarchaeota in Hydrothermal Sediment.</title>
        <authorList>
            <person name="Zhou Z."/>
            <person name="Liu Y."/>
            <person name="Xu W."/>
            <person name="Pan J."/>
            <person name="Luo Z.H."/>
            <person name="Li M."/>
        </authorList>
    </citation>
    <scope>NUCLEOTIDE SEQUENCE [LARGE SCALE GENOMIC DNA]</scope>
    <source>
        <strain evidence="1">SpSt-23</strain>
    </source>
</reference>
<proteinExistence type="predicted"/>
<name>A0A7C2BM88_9CREN</name>
<sequence>MKSVSSIVGGYLILVLTVMMASHLAYSYTQSVESWRSVQKDAVESLASITNPPLLSLRVLGSELYLLVRTVQPVFIEAVFKEYDSYRSIVKVSETVSGDLLLPLNYTGAPFKTGVILSGGVVIYYAPWRDPWLQGSPPEIMGKTVIDDELVSYLSSAGDAIPFSNLDWAGYKVGLGIVNYTNTGPDFQVLIEKGPVQCYQTIPTPYTCTVSMLHNYGWQTYGELPSKPYYSFITYKGVLTNPAGGIVYENNTLKLNLTILSQRLALQGGHAYVQVFKAALVSSDLNASFTVNASIINATKSSRIIVTAYVYEPRINIMQPVLIDSSSVGSTGPVPWIARMVIATQPEGVLQVQGVFNLVVNLSTLGLKQALVFYGVEVISTVLENTMVMVELSDLEAQGW</sequence>
<accession>A0A7C2BM88</accession>
<comment type="caution">
    <text evidence="1">The sequence shown here is derived from an EMBL/GenBank/DDBJ whole genome shotgun (WGS) entry which is preliminary data.</text>
</comment>
<dbReference type="AlphaFoldDB" id="A0A7C2BM88"/>
<gene>
    <name evidence="1" type="ORF">ENP55_07215</name>
</gene>
<evidence type="ECO:0000313" key="1">
    <source>
        <dbReference type="EMBL" id="HEF88036.1"/>
    </source>
</evidence>
<organism evidence="1">
    <name type="scientific">Thermosphaera aggregans</name>
    <dbReference type="NCBI Taxonomy" id="54254"/>
    <lineage>
        <taxon>Archaea</taxon>
        <taxon>Thermoproteota</taxon>
        <taxon>Thermoprotei</taxon>
        <taxon>Desulfurococcales</taxon>
        <taxon>Desulfurococcaceae</taxon>
        <taxon>Thermosphaera</taxon>
    </lineage>
</organism>
<dbReference type="EMBL" id="DSJT01000045">
    <property type="protein sequence ID" value="HEF88036.1"/>
    <property type="molecule type" value="Genomic_DNA"/>
</dbReference>